<accession>A0A4P2VMY4</accession>
<dbReference type="Proteomes" id="UP000291236">
    <property type="component" value="Chromosome"/>
</dbReference>
<evidence type="ECO:0000313" key="2">
    <source>
        <dbReference type="Proteomes" id="UP000291236"/>
    </source>
</evidence>
<protein>
    <submittedName>
        <fullName evidence="1">Uncharacterized protein</fullName>
    </submittedName>
</protein>
<dbReference type="OrthoDB" id="5294822at2"/>
<evidence type="ECO:0000313" key="1">
    <source>
        <dbReference type="EMBL" id="BBH54178.1"/>
    </source>
</evidence>
<keyword evidence="2" id="KW-1185">Reference proteome</keyword>
<dbReference type="KEGG" id="sbf:JCM31447_26360"/>
<gene>
    <name evidence="1" type="ORF">JCM31447_26360</name>
</gene>
<sequence length="135" mass="15454">MLSQPERLSEISGWILPCGKWHSTEEWWHINALYDLRDSGHSSLQDQTTLTILANGDEAQIRDHVAYLGFIKISRCQLDGVQMSRQQLITLQSLLFLCDPEQELGILIGNTGIIKYVNISRIMKLKNPTVLFEEK</sequence>
<organism evidence="1 2">
    <name type="scientific">Fluviispira sanaruensis</name>
    <dbReference type="NCBI Taxonomy" id="2493639"/>
    <lineage>
        <taxon>Bacteria</taxon>
        <taxon>Pseudomonadati</taxon>
        <taxon>Bdellovibrionota</taxon>
        <taxon>Oligoflexia</taxon>
        <taxon>Silvanigrellales</taxon>
        <taxon>Silvanigrellaceae</taxon>
        <taxon>Fluviispira</taxon>
    </lineage>
</organism>
<proteinExistence type="predicted"/>
<dbReference type="RefSeq" id="WP_130611431.1">
    <property type="nucleotide sequence ID" value="NZ_AP019368.1"/>
</dbReference>
<name>A0A4P2VMY4_FLUSA</name>
<dbReference type="EMBL" id="AP019368">
    <property type="protein sequence ID" value="BBH54178.1"/>
    <property type="molecule type" value="Genomic_DNA"/>
</dbReference>
<reference evidence="1 2" key="1">
    <citation type="submission" date="2018-12" db="EMBL/GenBank/DDBJ databases">
        <title>Rubrispira sanarue gen. nov., sp., nov., a member of the order Silvanigrellales, isolated from a brackish lake in Hamamatsu Japan.</title>
        <authorList>
            <person name="Maejima Y."/>
            <person name="Iino T."/>
            <person name="Muraguchi Y."/>
            <person name="Fukuda K."/>
            <person name="Nojiri H."/>
            <person name="Ohkuma M."/>
            <person name="Moriuchi R."/>
            <person name="Dohra H."/>
            <person name="Kimbara K."/>
            <person name="Shintani M."/>
        </authorList>
    </citation>
    <scope>NUCLEOTIDE SEQUENCE [LARGE SCALE GENOMIC DNA]</scope>
    <source>
        <strain evidence="1 2">RF1110005</strain>
    </source>
</reference>
<dbReference type="AlphaFoldDB" id="A0A4P2VMY4"/>